<dbReference type="Pfam" id="PF01266">
    <property type="entry name" value="DAO"/>
    <property type="match status" value="1"/>
</dbReference>
<evidence type="ECO:0000313" key="3">
    <source>
        <dbReference type="EMBL" id="GAB1583999.1"/>
    </source>
</evidence>
<organism evidence="3 4">
    <name type="scientific">Phyllobacterium phragmitis</name>
    <dbReference type="NCBI Taxonomy" id="2670329"/>
    <lineage>
        <taxon>Bacteria</taxon>
        <taxon>Pseudomonadati</taxon>
        <taxon>Pseudomonadota</taxon>
        <taxon>Alphaproteobacteria</taxon>
        <taxon>Hyphomicrobiales</taxon>
        <taxon>Phyllobacteriaceae</taxon>
        <taxon>Phyllobacterium</taxon>
    </lineage>
</organism>
<dbReference type="EMBL" id="BAAFZP010000002">
    <property type="protein sequence ID" value="GAB1583999.1"/>
    <property type="molecule type" value="Genomic_DNA"/>
</dbReference>
<evidence type="ECO:0000259" key="2">
    <source>
        <dbReference type="Pfam" id="PF01266"/>
    </source>
</evidence>
<proteinExistence type="predicted"/>
<reference evidence="3 4" key="1">
    <citation type="submission" date="2024-10" db="EMBL/GenBank/DDBJ databases">
        <title>Isolation, draft genome sequencing and identification of Phyllobacterium sp. NSA23, isolated from leaf soil.</title>
        <authorList>
            <person name="Akita H."/>
        </authorList>
    </citation>
    <scope>NUCLEOTIDE SEQUENCE [LARGE SCALE GENOMIC DNA]</scope>
    <source>
        <strain evidence="3 4">NSA23</strain>
    </source>
</reference>
<accession>A0ABQ0H4Z9</accession>
<dbReference type="PANTHER" id="PTHR13847:SF281">
    <property type="entry name" value="FAD DEPENDENT OXIDOREDUCTASE DOMAIN-CONTAINING PROTEIN"/>
    <property type="match status" value="1"/>
</dbReference>
<protein>
    <submittedName>
        <fullName evidence="3">FAD-binding oxidoreductase</fullName>
    </submittedName>
</protein>
<name>A0ABQ0H4Z9_9HYPH</name>
<evidence type="ECO:0000313" key="4">
    <source>
        <dbReference type="Proteomes" id="UP001628091"/>
    </source>
</evidence>
<dbReference type="Gene3D" id="3.50.50.60">
    <property type="entry name" value="FAD/NAD(P)-binding domain"/>
    <property type="match status" value="1"/>
</dbReference>
<feature type="domain" description="FAD dependent oxidoreductase" evidence="2">
    <location>
        <begin position="31"/>
        <end position="387"/>
    </location>
</feature>
<dbReference type="PANTHER" id="PTHR13847">
    <property type="entry name" value="SARCOSINE DEHYDROGENASE-RELATED"/>
    <property type="match status" value="1"/>
</dbReference>
<evidence type="ECO:0000256" key="1">
    <source>
        <dbReference type="ARBA" id="ARBA00023002"/>
    </source>
</evidence>
<keyword evidence="1" id="KW-0560">Oxidoreductase</keyword>
<sequence length="431" mass="46567">MPDPADPQSLWRDTASPAPSPVTLSSTFKADIAIIGGGYTGLSAALRAIERGLHPVVLEAAEIGWGASGRNGGVVSTKFRVSLNDIARRHGLEIARRMHRIGHEAMDRIERNVEELNIPDAGFARTGNLRCAHNDLAQSRLAAEAETARNMFADTSLTIIDADQVREETGSADFVGGVLSTHAGIIHPLNYARGLAAAIRSGGGEIYEHSAVLTRSNNGSRVILTTADGQVVARHVLIATNGYSDITAATAPVRGILIPFRSAMIATEPLDPGLRATLMRHGRSYSETRRMMRWFRPAGDRMLFGGRGAFGREDSASAVHALETALQRMFPQLVGTAITHRWSGLVAMTIDSLPQVGMLDERTGFALGYNGAGIAMSSLMGRRIIDLMLGDRPDLGLMERNGPRPIPLYFLREPAVRTVAGWYQFLDRIGL</sequence>
<dbReference type="SUPFAM" id="SSF51905">
    <property type="entry name" value="FAD/NAD(P)-binding domain"/>
    <property type="match status" value="1"/>
</dbReference>
<dbReference type="Gene3D" id="3.30.9.10">
    <property type="entry name" value="D-Amino Acid Oxidase, subunit A, domain 2"/>
    <property type="match status" value="1"/>
</dbReference>
<dbReference type="RefSeq" id="WP_407866506.1">
    <property type="nucleotide sequence ID" value="NZ_BAAFZP010000002.1"/>
</dbReference>
<gene>
    <name evidence="3" type="ORF">PPNSA23_39420</name>
</gene>
<dbReference type="Proteomes" id="UP001628091">
    <property type="component" value="Unassembled WGS sequence"/>
</dbReference>
<dbReference type="InterPro" id="IPR006076">
    <property type="entry name" value="FAD-dep_OxRdtase"/>
</dbReference>
<comment type="caution">
    <text evidence="3">The sequence shown here is derived from an EMBL/GenBank/DDBJ whole genome shotgun (WGS) entry which is preliminary data.</text>
</comment>
<dbReference type="InterPro" id="IPR036188">
    <property type="entry name" value="FAD/NAD-bd_sf"/>
</dbReference>
<keyword evidence="4" id="KW-1185">Reference proteome</keyword>